<dbReference type="Gene3D" id="1.50.40.10">
    <property type="entry name" value="Mitochondrial carrier domain"/>
    <property type="match status" value="1"/>
</dbReference>
<dbReference type="InterPro" id="IPR023395">
    <property type="entry name" value="MCP_dom_sf"/>
</dbReference>
<dbReference type="AlphaFoldDB" id="A0A1Z5KM29"/>
<keyword evidence="5 6" id="KW-0472">Membrane</keyword>
<evidence type="ECO:0000256" key="2">
    <source>
        <dbReference type="ARBA" id="ARBA00022448"/>
    </source>
</evidence>
<keyword evidence="4" id="KW-0677">Repeat</keyword>
<evidence type="ECO:0000256" key="6">
    <source>
        <dbReference type="PROSITE-ProRule" id="PRU00282"/>
    </source>
</evidence>
<dbReference type="EMBL" id="BDSP01000253">
    <property type="protein sequence ID" value="GAX27122.1"/>
    <property type="molecule type" value="Genomic_DNA"/>
</dbReference>
<dbReference type="PROSITE" id="PS50920">
    <property type="entry name" value="SOLCAR"/>
    <property type="match status" value="3"/>
</dbReference>
<comment type="caution">
    <text evidence="8">The sequence shown here is derived from an EMBL/GenBank/DDBJ whole genome shotgun (WGS) entry which is preliminary data.</text>
</comment>
<evidence type="ECO:0000256" key="4">
    <source>
        <dbReference type="ARBA" id="ARBA00022737"/>
    </source>
</evidence>
<dbReference type="InterPro" id="IPR002067">
    <property type="entry name" value="MCP"/>
</dbReference>
<dbReference type="Pfam" id="PF00153">
    <property type="entry name" value="Mito_carr"/>
    <property type="match status" value="3"/>
</dbReference>
<sequence length="317" mass="34367">MTISAPSSSGSELQRRVTAAKMVTTDVTRRMICGGVAGMIAKTVTNPLERIKMLSQTGEGTKKASGRPSILGLYRDILQKEGVLGLWAGNGANLLRVFPAKSVVFSCNDYYRALFSRILQSEQLPAPVSFLAGGLSGMTATAVTYPLDLARGRISGKLAVAKGEKVYRGIVQTILLTVREEGVAALFKGITPTILGALPYEGIKFGIVGAMERLFPEENSSVSTPVRKMIFGGMGGVMAGLITYPNDTVRRLLQLQGSRGNSSAYAGYWDCVRQTYRTHGISRFYHGLTINTIRMAPNTALQFYFYSLLKQWSDGLV</sequence>
<proteinExistence type="inferred from homology"/>
<evidence type="ECO:0000256" key="3">
    <source>
        <dbReference type="ARBA" id="ARBA00022692"/>
    </source>
</evidence>
<comment type="subcellular location">
    <subcellularLocation>
        <location evidence="1">Membrane</location>
        <topology evidence="1">Multi-pass membrane protein</topology>
    </subcellularLocation>
</comment>
<dbReference type="GO" id="GO:0016020">
    <property type="term" value="C:membrane"/>
    <property type="evidence" value="ECO:0007669"/>
    <property type="project" value="UniProtKB-SubCell"/>
</dbReference>
<feature type="repeat" description="Solcar" evidence="6">
    <location>
        <begin position="227"/>
        <end position="312"/>
    </location>
</feature>
<dbReference type="PANTHER" id="PTHR24089">
    <property type="entry name" value="SOLUTE CARRIER FAMILY 25"/>
    <property type="match status" value="1"/>
</dbReference>
<evidence type="ECO:0000256" key="5">
    <source>
        <dbReference type="ARBA" id="ARBA00023136"/>
    </source>
</evidence>
<evidence type="ECO:0000313" key="9">
    <source>
        <dbReference type="Proteomes" id="UP000198406"/>
    </source>
</evidence>
<dbReference type="OrthoDB" id="270584at2759"/>
<dbReference type="InParanoid" id="A0A1Z5KM29"/>
<accession>A0A1Z5KM29</accession>
<dbReference type="SUPFAM" id="SSF103506">
    <property type="entry name" value="Mitochondrial carrier"/>
    <property type="match status" value="1"/>
</dbReference>
<protein>
    <submittedName>
        <fullName evidence="8">Solute carrier family 25 (Mitochondrial phosphate transporter), member 23/24/25/41</fullName>
    </submittedName>
</protein>
<keyword evidence="9" id="KW-1185">Reference proteome</keyword>
<dbReference type="Proteomes" id="UP000198406">
    <property type="component" value="Unassembled WGS sequence"/>
</dbReference>
<keyword evidence="2 7" id="KW-0813">Transport</keyword>
<feature type="repeat" description="Solcar" evidence="6">
    <location>
        <begin position="128"/>
        <end position="214"/>
    </location>
</feature>
<gene>
    <name evidence="8" type="ORF">FisN_13Lh330</name>
</gene>
<reference evidence="8 9" key="1">
    <citation type="journal article" date="2015" name="Plant Cell">
        <title>Oil accumulation by the oleaginous diatom Fistulifera solaris as revealed by the genome and transcriptome.</title>
        <authorList>
            <person name="Tanaka T."/>
            <person name="Maeda Y."/>
            <person name="Veluchamy A."/>
            <person name="Tanaka M."/>
            <person name="Abida H."/>
            <person name="Marechal E."/>
            <person name="Bowler C."/>
            <person name="Muto M."/>
            <person name="Sunaga Y."/>
            <person name="Tanaka M."/>
            <person name="Yoshino T."/>
            <person name="Taniguchi T."/>
            <person name="Fukuda Y."/>
            <person name="Nemoto M."/>
            <person name="Matsumoto M."/>
            <person name="Wong P.S."/>
            <person name="Aburatani S."/>
            <person name="Fujibuchi W."/>
        </authorList>
    </citation>
    <scope>NUCLEOTIDE SEQUENCE [LARGE SCALE GENOMIC DNA]</scope>
    <source>
        <strain evidence="8 9">JPCC DA0580</strain>
    </source>
</reference>
<comment type="similarity">
    <text evidence="7">Belongs to the mitochondrial carrier (TC 2.A.29) family.</text>
</comment>
<organism evidence="8 9">
    <name type="scientific">Fistulifera solaris</name>
    <name type="common">Oleaginous diatom</name>
    <dbReference type="NCBI Taxonomy" id="1519565"/>
    <lineage>
        <taxon>Eukaryota</taxon>
        <taxon>Sar</taxon>
        <taxon>Stramenopiles</taxon>
        <taxon>Ochrophyta</taxon>
        <taxon>Bacillariophyta</taxon>
        <taxon>Bacillariophyceae</taxon>
        <taxon>Bacillariophycidae</taxon>
        <taxon>Naviculales</taxon>
        <taxon>Naviculaceae</taxon>
        <taxon>Fistulifera</taxon>
    </lineage>
</organism>
<dbReference type="InterPro" id="IPR018108">
    <property type="entry name" value="MCP_transmembrane"/>
</dbReference>
<dbReference type="PRINTS" id="PR00926">
    <property type="entry name" value="MITOCARRIER"/>
</dbReference>
<name>A0A1Z5KM29_FISSO</name>
<dbReference type="GO" id="GO:0055085">
    <property type="term" value="P:transmembrane transport"/>
    <property type="evidence" value="ECO:0007669"/>
    <property type="project" value="InterPro"/>
</dbReference>
<evidence type="ECO:0000313" key="8">
    <source>
        <dbReference type="EMBL" id="GAX27122.1"/>
    </source>
</evidence>
<evidence type="ECO:0000256" key="1">
    <source>
        <dbReference type="ARBA" id="ARBA00004141"/>
    </source>
</evidence>
<evidence type="ECO:0000256" key="7">
    <source>
        <dbReference type="RuleBase" id="RU000488"/>
    </source>
</evidence>
<feature type="repeat" description="Solcar" evidence="6">
    <location>
        <begin position="25"/>
        <end position="114"/>
    </location>
</feature>
<keyword evidence="3 6" id="KW-0812">Transmembrane</keyword>